<evidence type="ECO:0000313" key="1">
    <source>
        <dbReference type="EMBL" id="CAC5374152.1"/>
    </source>
</evidence>
<evidence type="ECO:0008006" key="3">
    <source>
        <dbReference type="Google" id="ProtNLM"/>
    </source>
</evidence>
<dbReference type="OrthoDB" id="6144109at2759"/>
<name>A0A6J8AUK4_MYTCO</name>
<reference evidence="1 2" key="1">
    <citation type="submission" date="2020-06" db="EMBL/GenBank/DDBJ databases">
        <authorList>
            <person name="Li R."/>
            <person name="Bekaert M."/>
        </authorList>
    </citation>
    <scope>NUCLEOTIDE SEQUENCE [LARGE SCALE GENOMIC DNA]</scope>
    <source>
        <strain evidence="2">wild</strain>
    </source>
</reference>
<sequence length="199" mass="22796">MVELGIVPDQWTKGIINSNLKSGSDTRNNPLNYRGITLISVPSKIYCYVLNARLSAWLDDDNILSDEQNGFREKNCCEEHMYTLHTIINDRTAFETTTNVGRGSWCNEWKLHINAGLTQVVHFRNPSIGRSNYLSTCSNTNIGYADSYKYLGLWLDEHLNMNKAVRELAKSAIRALGALYGKFISRECMTHRVFFKLYE</sequence>
<organism evidence="1 2">
    <name type="scientific">Mytilus coruscus</name>
    <name type="common">Sea mussel</name>
    <dbReference type="NCBI Taxonomy" id="42192"/>
    <lineage>
        <taxon>Eukaryota</taxon>
        <taxon>Metazoa</taxon>
        <taxon>Spiralia</taxon>
        <taxon>Lophotrochozoa</taxon>
        <taxon>Mollusca</taxon>
        <taxon>Bivalvia</taxon>
        <taxon>Autobranchia</taxon>
        <taxon>Pteriomorphia</taxon>
        <taxon>Mytilida</taxon>
        <taxon>Mytiloidea</taxon>
        <taxon>Mytilidae</taxon>
        <taxon>Mytilinae</taxon>
        <taxon>Mytilus</taxon>
    </lineage>
</organism>
<protein>
    <recommendedName>
        <fullName evidence="3">Reverse transcriptase domain-containing protein</fullName>
    </recommendedName>
</protein>
<accession>A0A6J8AUK4</accession>
<dbReference type="PANTHER" id="PTHR47027">
    <property type="entry name" value="REVERSE TRANSCRIPTASE DOMAIN-CONTAINING PROTEIN"/>
    <property type="match status" value="1"/>
</dbReference>
<dbReference type="EMBL" id="CACVKT020001987">
    <property type="protein sequence ID" value="CAC5374152.1"/>
    <property type="molecule type" value="Genomic_DNA"/>
</dbReference>
<dbReference type="Proteomes" id="UP000507470">
    <property type="component" value="Unassembled WGS sequence"/>
</dbReference>
<dbReference type="AlphaFoldDB" id="A0A6J8AUK4"/>
<evidence type="ECO:0000313" key="2">
    <source>
        <dbReference type="Proteomes" id="UP000507470"/>
    </source>
</evidence>
<keyword evidence="2" id="KW-1185">Reference proteome</keyword>
<dbReference type="PANTHER" id="PTHR47027:SF20">
    <property type="entry name" value="REVERSE TRANSCRIPTASE-LIKE PROTEIN WITH RNA-DIRECTED DNA POLYMERASE DOMAIN"/>
    <property type="match status" value="1"/>
</dbReference>
<proteinExistence type="predicted"/>
<gene>
    <name evidence="1" type="ORF">MCOR_11643</name>
</gene>